<accession>A0ACC4DA06</accession>
<organism evidence="1 2">
    <name type="scientific">Purpureocillium lilacinum</name>
    <name type="common">Paecilomyces lilacinus</name>
    <dbReference type="NCBI Taxonomy" id="33203"/>
    <lineage>
        <taxon>Eukaryota</taxon>
        <taxon>Fungi</taxon>
        <taxon>Dikarya</taxon>
        <taxon>Ascomycota</taxon>
        <taxon>Pezizomycotina</taxon>
        <taxon>Sordariomycetes</taxon>
        <taxon>Hypocreomycetidae</taxon>
        <taxon>Hypocreales</taxon>
        <taxon>Ophiocordycipitaceae</taxon>
        <taxon>Purpureocillium</taxon>
    </lineage>
</organism>
<dbReference type="EMBL" id="JBGNUJ010000012">
    <property type="protein sequence ID" value="KAL3952963.1"/>
    <property type="molecule type" value="Genomic_DNA"/>
</dbReference>
<name>A0ACC4DA06_PURLI</name>
<protein>
    <submittedName>
        <fullName evidence="1">Uncharacterized protein</fullName>
    </submittedName>
</protein>
<sequence>MAPQLPPISALVFPSVDDQAPAGSQPPTPMWRGVPFNSGLRKDLPLPLDAIPAAARAGLLATARAARTAQQVRPCLVWRTNLRVSSGLAWVPSRSPQDVFPPRLANAQRVWAAFVERERELLNSCL</sequence>
<keyword evidence="2" id="KW-1185">Reference proteome</keyword>
<evidence type="ECO:0000313" key="1">
    <source>
        <dbReference type="EMBL" id="KAL3952963.1"/>
    </source>
</evidence>
<comment type="caution">
    <text evidence="1">The sequence shown here is derived from an EMBL/GenBank/DDBJ whole genome shotgun (WGS) entry which is preliminary data.</text>
</comment>
<reference evidence="1" key="1">
    <citation type="submission" date="2024-12" db="EMBL/GenBank/DDBJ databases">
        <title>Comparative genomics and development of molecular markers within Purpureocillium lilacinum and among Purpureocillium species.</title>
        <authorList>
            <person name="Yeh Z.-Y."/>
            <person name="Ni N.-T."/>
            <person name="Lo P.-H."/>
            <person name="Mushyakhwo K."/>
            <person name="Lin C.-F."/>
            <person name="Nai Y.-S."/>
        </authorList>
    </citation>
    <scope>NUCLEOTIDE SEQUENCE</scope>
    <source>
        <strain evidence="1">NCHU-NPUST-175</strain>
    </source>
</reference>
<evidence type="ECO:0000313" key="2">
    <source>
        <dbReference type="Proteomes" id="UP001638806"/>
    </source>
</evidence>
<gene>
    <name evidence="1" type="ORF">ACCO45_012906</name>
</gene>
<dbReference type="Proteomes" id="UP001638806">
    <property type="component" value="Unassembled WGS sequence"/>
</dbReference>
<proteinExistence type="predicted"/>